<keyword evidence="1" id="KW-0963">Cytoplasm</keyword>
<accession>A0A6P1CZP7</accession>
<dbReference type="SUPFAM" id="SSF53244">
    <property type="entry name" value="MurD-like peptide ligases, peptide-binding domain"/>
    <property type="match status" value="1"/>
</dbReference>
<dbReference type="GO" id="GO:0005737">
    <property type="term" value="C:cytoplasm"/>
    <property type="evidence" value="ECO:0007669"/>
    <property type="project" value="InterPro"/>
</dbReference>
<evidence type="ECO:0000313" key="5">
    <source>
        <dbReference type="EMBL" id="NEW37257.1"/>
    </source>
</evidence>
<feature type="non-terminal residue" evidence="5">
    <location>
        <position position="93"/>
    </location>
</feature>
<evidence type="ECO:0000256" key="3">
    <source>
        <dbReference type="ARBA" id="ARBA00022741"/>
    </source>
</evidence>
<dbReference type="InterPro" id="IPR005762">
    <property type="entry name" value="MurD"/>
</dbReference>
<dbReference type="GO" id="GO:0005524">
    <property type="term" value="F:ATP binding"/>
    <property type="evidence" value="ECO:0007669"/>
    <property type="project" value="UniProtKB-KW"/>
</dbReference>
<proteinExistence type="predicted"/>
<dbReference type="PANTHER" id="PTHR43692">
    <property type="entry name" value="UDP-N-ACETYLMURAMOYLALANINE--D-GLUTAMATE LIGASE"/>
    <property type="match status" value="1"/>
</dbReference>
<gene>
    <name evidence="5" type="primary">murD</name>
    <name evidence="5" type="ORF">GV791_32595</name>
</gene>
<dbReference type="Gene3D" id="3.90.190.20">
    <property type="entry name" value="Mur ligase, C-terminal domain"/>
    <property type="match status" value="1"/>
</dbReference>
<comment type="caution">
    <text evidence="5">The sequence shown here is derived from an EMBL/GenBank/DDBJ whole genome shotgun (WGS) entry which is preliminary data.</text>
</comment>
<keyword evidence="4" id="KW-0067">ATP-binding</keyword>
<evidence type="ECO:0000313" key="6">
    <source>
        <dbReference type="Proteomes" id="UP000471166"/>
    </source>
</evidence>
<organism evidence="5 6">
    <name type="scientific">Nocardia cyriacigeorgica</name>
    <dbReference type="NCBI Taxonomy" id="135487"/>
    <lineage>
        <taxon>Bacteria</taxon>
        <taxon>Bacillati</taxon>
        <taxon>Actinomycetota</taxon>
        <taxon>Actinomycetes</taxon>
        <taxon>Mycobacteriales</taxon>
        <taxon>Nocardiaceae</taxon>
        <taxon>Nocardia</taxon>
    </lineage>
</organism>
<dbReference type="Proteomes" id="UP000471166">
    <property type="component" value="Unassembled WGS sequence"/>
</dbReference>
<evidence type="ECO:0000256" key="1">
    <source>
        <dbReference type="ARBA" id="ARBA00022490"/>
    </source>
</evidence>
<keyword evidence="2 5" id="KW-0436">Ligase</keyword>
<dbReference type="GO" id="GO:0051301">
    <property type="term" value="P:cell division"/>
    <property type="evidence" value="ECO:0007669"/>
    <property type="project" value="InterPro"/>
</dbReference>
<protein>
    <submittedName>
        <fullName evidence="5">UDP-N-acetylmuramoyl-L-alanine--D-glutamate ligase</fullName>
        <ecNumber evidence="5">6.3.2.9</ecNumber>
    </submittedName>
</protein>
<dbReference type="GO" id="GO:0008764">
    <property type="term" value="F:UDP-N-acetylmuramoylalanine-D-glutamate ligase activity"/>
    <property type="evidence" value="ECO:0007669"/>
    <property type="project" value="UniProtKB-EC"/>
</dbReference>
<evidence type="ECO:0000256" key="2">
    <source>
        <dbReference type="ARBA" id="ARBA00022598"/>
    </source>
</evidence>
<dbReference type="GO" id="GO:0008360">
    <property type="term" value="P:regulation of cell shape"/>
    <property type="evidence" value="ECO:0007669"/>
    <property type="project" value="InterPro"/>
</dbReference>
<feature type="non-terminal residue" evidence="5">
    <location>
        <position position="1"/>
    </location>
</feature>
<dbReference type="EC" id="6.3.2.9" evidence="5"/>
<dbReference type="EMBL" id="JAAGVB010000575">
    <property type="protein sequence ID" value="NEW37257.1"/>
    <property type="molecule type" value="Genomic_DNA"/>
</dbReference>
<dbReference type="PANTHER" id="PTHR43692:SF1">
    <property type="entry name" value="UDP-N-ACETYLMURAMOYLALANINE--D-GLUTAMATE LIGASE"/>
    <property type="match status" value="1"/>
</dbReference>
<dbReference type="InterPro" id="IPR036615">
    <property type="entry name" value="Mur_ligase_C_dom_sf"/>
</dbReference>
<sequence>SPPGPAGVADALAAAALTRAIDVAPQFVREGLVEHKVGPHRAAFVRELGGVEFIDDSKATNPHAARSSILAHPHVVWVAGGQLKGAGVEDLLE</sequence>
<dbReference type="AlphaFoldDB" id="A0A6P1CZP7"/>
<keyword evidence="3" id="KW-0547">Nucleotide-binding</keyword>
<evidence type="ECO:0000256" key="4">
    <source>
        <dbReference type="ARBA" id="ARBA00022840"/>
    </source>
</evidence>
<name>A0A6P1CZP7_9NOCA</name>
<reference evidence="5 6" key="1">
    <citation type="submission" date="2020-01" db="EMBL/GenBank/DDBJ databases">
        <title>Genetics and antimicrobial susceptibilities of Nocardia species isolated from the soil; a comparison with species isolated from humans.</title>
        <authorList>
            <person name="Carrasco G."/>
            <person name="Monzon S."/>
            <person name="Sansegundo M."/>
            <person name="Garcia E."/>
            <person name="Garrido N."/>
            <person name="Medina M.J."/>
            <person name="Villalon P."/>
            <person name="Ramirez-Arocha A.C."/>
            <person name="Jimenez P."/>
            <person name="Cuesta I."/>
            <person name="Valdezate S."/>
        </authorList>
    </citation>
    <scope>NUCLEOTIDE SEQUENCE [LARGE SCALE GENOMIC DNA]</scope>
    <source>
        <strain evidence="5 6">CNM20110626</strain>
    </source>
</reference>